<reference evidence="6" key="2">
    <citation type="submission" date="2015-07" db="EMBL/GenBank/DDBJ databases">
        <title>MeaNS - Measles Nucleotide Surveillance Program.</title>
        <authorList>
            <person name="Tran T."/>
            <person name="Druce J."/>
        </authorList>
    </citation>
    <scope>NUCLEOTIDE SEQUENCE</scope>
    <source>
        <strain evidence="6">DSM 9887</strain>
    </source>
</reference>
<dbReference type="Proteomes" id="UP000319578">
    <property type="component" value="Unassembled WGS sequence"/>
</dbReference>
<dbReference type="EMBL" id="BJON01000022">
    <property type="protein sequence ID" value="GED71584.1"/>
    <property type="molecule type" value="Genomic_DNA"/>
</dbReference>
<proteinExistence type="predicted"/>
<evidence type="ECO:0000313" key="6">
    <source>
        <dbReference type="EMBL" id="KNB69271.1"/>
    </source>
</evidence>
<feature type="domain" description="DUF7737" evidence="4">
    <location>
        <begin position="1554"/>
        <end position="1655"/>
    </location>
</feature>
<protein>
    <recommendedName>
        <fullName evidence="9">DUF4132 domain-containing protein</fullName>
    </recommendedName>
</protein>
<evidence type="ECO:0000259" key="2">
    <source>
        <dbReference type="Pfam" id="PF13569"/>
    </source>
</evidence>
<evidence type="ECO:0000259" key="4">
    <source>
        <dbReference type="Pfam" id="PF24879"/>
    </source>
</evidence>
<feature type="domain" description="DUF4132" evidence="2">
    <location>
        <begin position="1289"/>
        <end position="1464"/>
    </location>
</feature>
<evidence type="ECO:0000313" key="7">
    <source>
        <dbReference type="Proteomes" id="UP000036834"/>
    </source>
</evidence>
<dbReference type="STRING" id="54915.ADS79_25520"/>
<keyword evidence="1" id="KW-0175">Coiled coil</keyword>
<dbReference type="InterPro" id="IPR025406">
    <property type="entry name" value="DUF4132"/>
</dbReference>
<dbReference type="OrthoDB" id="9763697at2"/>
<reference evidence="5 8" key="3">
    <citation type="submission" date="2019-06" db="EMBL/GenBank/DDBJ databases">
        <title>Whole genome shotgun sequence of Brevibacillus reuszeri NBRC 15719.</title>
        <authorList>
            <person name="Hosoyama A."/>
            <person name="Uohara A."/>
            <person name="Ohji S."/>
            <person name="Ichikawa N."/>
        </authorList>
    </citation>
    <scope>NUCLEOTIDE SEQUENCE [LARGE SCALE GENOMIC DNA]</scope>
    <source>
        <strain evidence="5 8">NBRC 15719</strain>
    </source>
</reference>
<dbReference type="RefSeq" id="WP_049741272.1">
    <property type="nucleotide sequence ID" value="NZ_BJON01000022.1"/>
</dbReference>
<sequence>MKNEEQKQQYETMLEQKVEGMANELQPLARLLIGLSETGYLETEALEKCKDYLQEAANDEESRLFDPLVQVLEQVIGNEQTEVLRYIIKHAAEYPYAQGYYRRPYRTTGAAAHLERIIQKTVTLLLMDREQFQLMDYLSNADYPQSRNYHVRGGIGDLIGYELDRGNQEVREALTQIIYGDNQTALLSHEMIKGIFLSHQEDMYQMIGELLKAARLQEGLRQSIVERMDEGTLAATLCILRLIIDEGYIRYSSVVRALGVWTGMNLEAANQRVAGQLIEQAYRALTEPEVRKQWQDSSNANEIFIALWATAVYEERDLYESIERLMKQGQRHQKIVAQYVLINSQNRELRMRLAREQLDVTDPELQYWVLTNYCYSYYTIWGRPGAAVDEPTIRFDRMEALEDKNARIQDFQKLLAMFDNMAKEYSSPSKALDFVHVQYTSDLPVQKMLYLTAYDMDTDFIEQLISRKDRLSPDQRGALLSHFMTDQANPVLRAFILESLTDKSMKNREHALEQLKGTVLADDELGQLEDLLKLKTGSLRQSTIGVLLKQPEEQVTTSLTRLLQAGNELQRLGGLEVLAEISKDDERSEQMDRLRSLTELIAEPTAKEQTMLDSLGQKSGASKTEGFGLFDPKVTESWLLEKKDVGTFTLQEDVFTLPFEKAKKFLQGLDELVHKHRDVEYVSEYYSGYKDTLLVGTNLRELKNDYNVSEEEEAVPYLERYPLHEEWRAYLEQNQLTAHELMQLYFFTVLRSFDHTLDHFYGAFSDEMDYAELRKNKLLEGPRKAYIEKVYPLQRMLEIQEVFKELTYSNQTYLLVRAFYLDSEKKETFELAVLAINKLIQDTEDWEGTNKKGLFEVVARPWLNMARLRFYDDQSFKEYYHTAFAFDQLVDHPHGSSSYQLDDRLRAFESGIIGEAELYKALLGSGDSRSYMWSLTSGQYGTLQERPKLLAIRNTAVDRIVSIELTRGDLPTEVTPFVTRLQRIEGMEYWVRLLAGLDRDAFVRGYIYGYNDNLTKKEAFSHLLKNCHPRAGEDAAMLGKLLKEQKGITEKRLLEAAMYAPQWIDIVAELLGWEGLRSAAWYFHAHINESFSAEKETVVAHYSPITPQDFNDGAFDIRWFQEAYQTLGEKRFKLLYECAKYISAGANHRRSQLFADATLGKLELEKMQSSVAEKRNKDHLLSYSLIPLSVEREQDLRERYDFIQQFLLQSKKFGAQRRASESVASLIALDNLARNAGYRDVTRLKWDMEARKVDEMRAYFEPNNLDEETTVQLVVDAEGQAEIYVSRKGKELKSVPAKHKKDEYILALKEMKSELTEQYRRARNELERSMTSGNSFTGKELAGLDGNPVIRPMLRSLVFKFGDHLGYYEGEIESLRDPSGKLVGLTDVDEVQIAHPVHFYKSGLWSTFQRDLFDRQLRQPFKQVFRELYVPNADELAHVTHSRRYAGYQVQPKKTVALLRGRQWTVSYEEGLQKVFYAENLIASLYAMADWFSPSDTEAPTLEVISFKDRTTYQSVGLDQVPPVLFSEVMRDVDLVVSVAHVGGVDPEASLTTIEMRHAIVQESLRLLKLKNVRLDGNYARVDGSLGEFAVHLGSGMVYKQATGALHIIPVHSQHRGRIFLPFLDEDPKTAEILSKIVMLAEDTKIKDPQILMQLQS</sequence>
<evidence type="ECO:0000256" key="1">
    <source>
        <dbReference type="SAM" id="Coils"/>
    </source>
</evidence>
<evidence type="ECO:0000313" key="5">
    <source>
        <dbReference type="EMBL" id="GED71584.1"/>
    </source>
</evidence>
<evidence type="ECO:0000259" key="3">
    <source>
        <dbReference type="Pfam" id="PF18991"/>
    </source>
</evidence>
<dbReference type="Pfam" id="PF18991">
    <property type="entry name" value="DUF5724"/>
    <property type="match status" value="1"/>
</dbReference>
<dbReference type="EMBL" id="LGIQ01000011">
    <property type="protein sequence ID" value="KNB69271.1"/>
    <property type="molecule type" value="Genomic_DNA"/>
</dbReference>
<dbReference type="InterPro" id="IPR056639">
    <property type="entry name" value="DUF7737"/>
</dbReference>
<keyword evidence="8" id="KW-1185">Reference proteome</keyword>
<feature type="coiled-coil region" evidence="1">
    <location>
        <begin position="1305"/>
        <end position="1332"/>
    </location>
</feature>
<dbReference type="Pfam" id="PF13569">
    <property type="entry name" value="DUF4132"/>
    <property type="match status" value="1"/>
</dbReference>
<organism evidence="6 7">
    <name type="scientific">Brevibacillus reuszeri</name>
    <dbReference type="NCBI Taxonomy" id="54915"/>
    <lineage>
        <taxon>Bacteria</taxon>
        <taxon>Bacillati</taxon>
        <taxon>Bacillota</taxon>
        <taxon>Bacilli</taxon>
        <taxon>Bacillales</taxon>
        <taxon>Paenibacillaceae</taxon>
        <taxon>Brevibacillus</taxon>
    </lineage>
</organism>
<evidence type="ECO:0000313" key="8">
    <source>
        <dbReference type="Proteomes" id="UP000319578"/>
    </source>
</evidence>
<dbReference type="InterPro" id="IPR043782">
    <property type="entry name" value="DUF5724"/>
</dbReference>
<name>A0A0K9YKS1_9BACL</name>
<dbReference type="Pfam" id="PF24879">
    <property type="entry name" value="DUF7737"/>
    <property type="match status" value="1"/>
</dbReference>
<dbReference type="Proteomes" id="UP000036834">
    <property type="component" value="Unassembled WGS sequence"/>
</dbReference>
<gene>
    <name evidence="6" type="ORF">ADS79_25520</name>
    <name evidence="5" type="ORF">BRE01_52860</name>
</gene>
<reference evidence="7" key="1">
    <citation type="submission" date="2015-07" db="EMBL/GenBank/DDBJ databases">
        <title>Genome sequencing project for genomic taxonomy and phylogenomics of Bacillus-like bacteria.</title>
        <authorList>
            <person name="Liu B."/>
            <person name="Wang J."/>
            <person name="Zhu Y."/>
            <person name="Liu G."/>
            <person name="Chen Q."/>
            <person name="Chen Z."/>
            <person name="Lan J."/>
            <person name="Che J."/>
            <person name="Ge C."/>
            <person name="Shi H."/>
            <person name="Pan Z."/>
            <person name="Liu X."/>
        </authorList>
    </citation>
    <scope>NUCLEOTIDE SEQUENCE [LARGE SCALE GENOMIC DNA]</scope>
    <source>
        <strain evidence="7">DSM 9887</strain>
    </source>
</reference>
<accession>A0A0K9YKS1</accession>
<feature type="domain" description="DUF5724" evidence="3">
    <location>
        <begin position="43"/>
        <end position="1248"/>
    </location>
</feature>
<dbReference type="PATRIC" id="fig|54915.3.peg.4257"/>
<comment type="caution">
    <text evidence="6">The sequence shown here is derived from an EMBL/GenBank/DDBJ whole genome shotgun (WGS) entry which is preliminary data.</text>
</comment>
<evidence type="ECO:0008006" key="9">
    <source>
        <dbReference type="Google" id="ProtNLM"/>
    </source>
</evidence>